<dbReference type="SUPFAM" id="SSF52743">
    <property type="entry name" value="Subtilisin-like"/>
    <property type="match status" value="1"/>
</dbReference>
<organism evidence="8 9">
    <name type="scientific">Aspergillus pseudoustus</name>
    <dbReference type="NCBI Taxonomy" id="1810923"/>
    <lineage>
        <taxon>Eukaryota</taxon>
        <taxon>Fungi</taxon>
        <taxon>Dikarya</taxon>
        <taxon>Ascomycota</taxon>
        <taxon>Pezizomycotina</taxon>
        <taxon>Eurotiomycetes</taxon>
        <taxon>Eurotiomycetidae</taxon>
        <taxon>Eurotiales</taxon>
        <taxon>Aspergillaceae</taxon>
        <taxon>Aspergillus</taxon>
        <taxon>Aspergillus subgen. Nidulantes</taxon>
    </lineage>
</organism>
<evidence type="ECO:0000259" key="7">
    <source>
        <dbReference type="Pfam" id="PF00082"/>
    </source>
</evidence>
<evidence type="ECO:0000256" key="3">
    <source>
        <dbReference type="ARBA" id="ARBA00022801"/>
    </source>
</evidence>
<evidence type="ECO:0000313" key="8">
    <source>
        <dbReference type="EMBL" id="KAL2838255.1"/>
    </source>
</evidence>
<dbReference type="InterPro" id="IPR023827">
    <property type="entry name" value="Peptidase_S8_Asp-AS"/>
</dbReference>
<feature type="domain" description="Peptidase S8/S53" evidence="7">
    <location>
        <begin position="938"/>
        <end position="1184"/>
    </location>
</feature>
<evidence type="ECO:0000256" key="5">
    <source>
        <dbReference type="ARBA" id="ARBA00023145"/>
    </source>
</evidence>
<dbReference type="InterPro" id="IPR000209">
    <property type="entry name" value="Peptidase_S8/S53_dom"/>
</dbReference>
<feature type="region of interest" description="Disordered" evidence="6">
    <location>
        <begin position="742"/>
        <end position="770"/>
    </location>
</feature>
<dbReference type="PRINTS" id="PR00723">
    <property type="entry name" value="SUBTILISIN"/>
</dbReference>
<dbReference type="InterPro" id="IPR015500">
    <property type="entry name" value="Peptidase_S8_subtilisin-rel"/>
</dbReference>
<dbReference type="Proteomes" id="UP001610446">
    <property type="component" value="Unassembled WGS sequence"/>
</dbReference>
<evidence type="ECO:0000256" key="4">
    <source>
        <dbReference type="ARBA" id="ARBA00022825"/>
    </source>
</evidence>
<keyword evidence="3" id="KW-0378">Hydrolase</keyword>
<protein>
    <recommendedName>
        <fullName evidence="7">Peptidase S8/S53 domain-containing protein</fullName>
    </recommendedName>
</protein>
<name>A0ABR4JDZ5_9EURO</name>
<feature type="region of interest" description="Disordered" evidence="6">
    <location>
        <begin position="1"/>
        <end position="46"/>
    </location>
</feature>
<feature type="compositionally biased region" description="Acidic residues" evidence="6">
    <location>
        <begin position="1"/>
        <end position="21"/>
    </location>
</feature>
<keyword evidence="5" id="KW-0865">Zymogen</keyword>
<feature type="region of interest" description="Disordered" evidence="6">
    <location>
        <begin position="516"/>
        <end position="598"/>
    </location>
</feature>
<dbReference type="InterPro" id="IPR036852">
    <property type="entry name" value="Peptidase_S8/S53_dom_sf"/>
</dbReference>
<gene>
    <name evidence="8" type="ORF">BJY01DRAFT_237555</name>
</gene>
<evidence type="ECO:0000256" key="6">
    <source>
        <dbReference type="SAM" id="MobiDB-lite"/>
    </source>
</evidence>
<feature type="compositionally biased region" description="Basic and acidic residues" evidence="6">
    <location>
        <begin position="538"/>
        <end position="551"/>
    </location>
</feature>
<feature type="compositionally biased region" description="Basic and acidic residues" evidence="6">
    <location>
        <begin position="558"/>
        <end position="572"/>
    </location>
</feature>
<dbReference type="EMBL" id="JBFXLU010000148">
    <property type="protein sequence ID" value="KAL2838255.1"/>
    <property type="molecule type" value="Genomic_DNA"/>
</dbReference>
<dbReference type="Pfam" id="PF00082">
    <property type="entry name" value="Peptidase_S8"/>
    <property type="match status" value="1"/>
</dbReference>
<dbReference type="PROSITE" id="PS00136">
    <property type="entry name" value="SUBTILASE_ASP"/>
    <property type="match status" value="1"/>
</dbReference>
<reference evidence="8 9" key="1">
    <citation type="submission" date="2024-07" db="EMBL/GenBank/DDBJ databases">
        <title>Section-level genome sequencing and comparative genomics of Aspergillus sections Usti and Cavernicolus.</title>
        <authorList>
            <consortium name="Lawrence Berkeley National Laboratory"/>
            <person name="Nybo J.L."/>
            <person name="Vesth T.C."/>
            <person name="Theobald S."/>
            <person name="Frisvad J.C."/>
            <person name="Larsen T.O."/>
            <person name="Kjaerboelling I."/>
            <person name="Rothschild-Mancinelli K."/>
            <person name="Lyhne E.K."/>
            <person name="Kogle M.E."/>
            <person name="Barry K."/>
            <person name="Clum A."/>
            <person name="Na H."/>
            <person name="Ledsgaard L."/>
            <person name="Lin J."/>
            <person name="Lipzen A."/>
            <person name="Kuo A."/>
            <person name="Riley R."/>
            <person name="Mondo S."/>
            <person name="Labutti K."/>
            <person name="Haridas S."/>
            <person name="Pangalinan J."/>
            <person name="Salamov A.A."/>
            <person name="Simmons B.A."/>
            <person name="Magnuson J.K."/>
            <person name="Chen J."/>
            <person name="Drula E."/>
            <person name="Henrissat B."/>
            <person name="Wiebenga A."/>
            <person name="Lubbers R.J."/>
            <person name="Gomes A.C."/>
            <person name="Makela M.R."/>
            <person name="Stajich J."/>
            <person name="Grigoriev I.V."/>
            <person name="Mortensen U.H."/>
            <person name="De Vries R.P."/>
            <person name="Baker S.E."/>
            <person name="Andersen M.R."/>
        </authorList>
    </citation>
    <scope>NUCLEOTIDE SEQUENCE [LARGE SCALE GENOMIC DNA]</scope>
    <source>
        <strain evidence="8 9">CBS 123904</strain>
    </source>
</reference>
<evidence type="ECO:0000313" key="9">
    <source>
        <dbReference type="Proteomes" id="UP001610446"/>
    </source>
</evidence>
<keyword evidence="4" id="KW-0720">Serine protease</keyword>
<evidence type="ECO:0000256" key="2">
    <source>
        <dbReference type="ARBA" id="ARBA00022729"/>
    </source>
</evidence>
<sequence>MDEDELYLSEFEEEDDEDESDPTSFAMALTHQGPPGEFRTPNRPGERQRAAVSVFQAGRQRKPAFTVSCNAKAMIHGKVRPDSSKSATLLVYEFKFRSYRGTRLKEANILFEFKRLLGETSGIKVAKVRPDGVFKMEKSEQTEGIGTNAGINVPVLQFIGVEAGVEHSTEKIAMYHTVLTGDNPQNMWGDYHRAHFTLSENKSRNDGIPSMLTVCILLERDDDQDFLCVPYVNVTPDFKTTVATLFSTREPDHPVLFSVDEGAFNLLDKDIKIDMSSLESTEWDKIWGCTMYNHDVEYGPPNKRDGRDVIRRLETSGVSWEALSDRDKSSLAYHDRDDRSRPTILHKIAESWESDEFSKLPRTTLQEIAVFLLDKKPAHVSESEDPVLTVALNYHNLEFIDFVITRRAGLLPGLLMQTGHMGMNSYGNDPIRVKSLVARATAESLVARDSRGNTPIHYALEYTLFLIPRRFNYVDIIEKLVKGAEPALKKVDVLFNKHEQSPYLFHLLGKEVRQNAAQQPVQAAQQATKDANPKSKGITKDGSIHTKEDANKPPVSNRAEHQSSDQADEMHTKINRPSAPRGIQHAARHQPEPESQHHIVPRGVATNVESDNALGLKPLDRKLTSTLDSERNSENKLSSQTINQGTSTPKRHTPEKLPWGEAELVSNEAREFLKCFFIRTRSDREAKDVLYGKIASDKNLFFDASHLRGKDVTDVVRLIEKVSKAGGFEDTLSYVRIPRLVSGPTTHTKPQQGPYGANEKRQLNPRPLDAGGRGRDTLVQVFDKLVAVKVKKILRLEVEDNGDEWAHTDTAIERAIKGHDMYSGEGPRDALEVEVWNWYKPDINLDIILWAAPTVQHIHLHWSGSQAVLYGWASEDGIPFLYRSSGMLKQVTLHAYQAATLLGEQLERPRSHAWIETMEKFRTALFDIHLQGIVGKPKKVKVALIDDGIDLDEFKTYEIAEYTGVSYYRGNGREDEPWWRSTDGHGTIMANMISRINPWIVLDVIKIQSSRSYIHGEGARSISPKSAAEAIEAAVVHDADIISMSWTITDLEYRMAQASSVSSGGDGENKSADESEMDLLRKAITNAVDGDRRLLICSAADDVRLDGDNTLPYSRARTQILRIGPTGPAADRDQGSNNSNSITYYVPGNQVAEEQRANSAKPVVYHNGSSVSTALAAGLASMIMYCARCVHSASSSEKYAHWADSLRDQSNMRKAFRNIGRYQEWEDSKIVPVWALFGDRCRQLNAAKTRERKAEVLEELVKSLCHDIPVP</sequence>
<keyword evidence="1" id="KW-0645">Protease</keyword>
<comment type="caution">
    <text evidence="8">The sequence shown here is derived from an EMBL/GenBank/DDBJ whole genome shotgun (WGS) entry which is preliminary data.</text>
</comment>
<feature type="compositionally biased region" description="Polar residues" evidence="6">
    <location>
        <begin position="635"/>
        <end position="648"/>
    </location>
</feature>
<proteinExistence type="predicted"/>
<keyword evidence="2" id="KW-0732">Signal</keyword>
<evidence type="ECO:0000256" key="1">
    <source>
        <dbReference type="ARBA" id="ARBA00022670"/>
    </source>
</evidence>
<dbReference type="Gene3D" id="3.40.50.200">
    <property type="entry name" value="Peptidase S8/S53 domain"/>
    <property type="match status" value="1"/>
</dbReference>
<dbReference type="CDD" id="cd07491">
    <property type="entry name" value="Peptidases_S8_7"/>
    <property type="match status" value="1"/>
</dbReference>
<keyword evidence="9" id="KW-1185">Reference proteome</keyword>
<accession>A0ABR4JDZ5</accession>
<feature type="compositionally biased region" description="Basic and acidic residues" evidence="6">
    <location>
        <begin position="618"/>
        <end position="634"/>
    </location>
</feature>
<feature type="compositionally biased region" description="Low complexity" evidence="6">
    <location>
        <begin position="516"/>
        <end position="527"/>
    </location>
</feature>
<feature type="region of interest" description="Disordered" evidence="6">
    <location>
        <begin position="610"/>
        <end position="656"/>
    </location>
</feature>